<keyword evidence="2" id="KW-1185">Reference proteome</keyword>
<dbReference type="EMBL" id="JBGBPQ010000002">
    <property type="protein sequence ID" value="KAL1527748.1"/>
    <property type="molecule type" value="Genomic_DNA"/>
</dbReference>
<evidence type="ECO:0000313" key="1">
    <source>
        <dbReference type="EMBL" id="KAL1527748.1"/>
    </source>
</evidence>
<organism evidence="1 2">
    <name type="scientific">Prymnesium parvum</name>
    <name type="common">Toxic golden alga</name>
    <dbReference type="NCBI Taxonomy" id="97485"/>
    <lineage>
        <taxon>Eukaryota</taxon>
        <taxon>Haptista</taxon>
        <taxon>Haptophyta</taxon>
        <taxon>Prymnesiophyceae</taxon>
        <taxon>Prymnesiales</taxon>
        <taxon>Prymnesiaceae</taxon>
        <taxon>Prymnesium</taxon>
    </lineage>
</organism>
<proteinExistence type="predicted"/>
<reference evidence="1 2" key="1">
    <citation type="journal article" date="2024" name="Science">
        <title>Giant polyketide synthase enzymes in the biosynthesis of giant marine polyether toxins.</title>
        <authorList>
            <person name="Fallon T.R."/>
            <person name="Shende V.V."/>
            <person name="Wierzbicki I.H."/>
            <person name="Pendleton A.L."/>
            <person name="Watervoot N.F."/>
            <person name="Auber R.P."/>
            <person name="Gonzalez D.J."/>
            <person name="Wisecaver J.H."/>
            <person name="Moore B.S."/>
        </authorList>
    </citation>
    <scope>NUCLEOTIDE SEQUENCE [LARGE SCALE GENOMIC DNA]</scope>
    <source>
        <strain evidence="1 2">12B1</strain>
    </source>
</reference>
<comment type="caution">
    <text evidence="1">The sequence shown here is derived from an EMBL/GenBank/DDBJ whole genome shotgun (WGS) entry which is preliminary data.</text>
</comment>
<dbReference type="Proteomes" id="UP001515480">
    <property type="component" value="Unassembled WGS sequence"/>
</dbReference>
<evidence type="ECO:0000313" key="2">
    <source>
        <dbReference type="Proteomes" id="UP001515480"/>
    </source>
</evidence>
<name>A0AB34JZU6_PRYPA</name>
<protein>
    <recommendedName>
        <fullName evidence="3">HTH psq-type domain-containing protein</fullName>
    </recommendedName>
</protein>
<sequence>MQYFPRPPLAPIPVAVGAQFGTPQGAVLYRPAGNAPQAPIFAYGSPQLSTTGGAGLFVGAQPWPMTPMQMQDVNRTLPKKPCTARRATAKKGQKERQYTIDELKSMAEAVLSGKETSARAAALSAGLPRAERTLNRYLKELRDKSSETQVHATSEKAALQLELVDDLSFKARGNKELCARRLFTEDELDYFARALKLYAELGWPMDYQQIQCMFSRAASAMGRQEWKPGDQYVCSTAYVAKFVQNRAELRAFKTSHVDPLRARKATVEVCR</sequence>
<accession>A0AB34JZU6</accession>
<gene>
    <name evidence="1" type="ORF">AB1Y20_009133</name>
</gene>
<evidence type="ECO:0008006" key="3">
    <source>
        <dbReference type="Google" id="ProtNLM"/>
    </source>
</evidence>
<dbReference type="AlphaFoldDB" id="A0AB34JZU6"/>